<protein>
    <submittedName>
        <fullName evidence="4">Acyltransferase</fullName>
    </submittedName>
</protein>
<feature type="transmembrane region" description="Helical" evidence="1">
    <location>
        <begin position="91"/>
        <end position="110"/>
    </location>
</feature>
<keyword evidence="1" id="KW-1133">Transmembrane helix</keyword>
<feature type="transmembrane region" description="Helical" evidence="1">
    <location>
        <begin position="305"/>
        <end position="330"/>
    </location>
</feature>
<accession>A0A558J6D9</accession>
<keyword evidence="1" id="KW-0472">Membrane</keyword>
<evidence type="ECO:0000313" key="5">
    <source>
        <dbReference type="Proteomes" id="UP000317288"/>
    </source>
</evidence>
<dbReference type="Pfam" id="PF01757">
    <property type="entry name" value="Acyl_transf_3"/>
    <property type="match status" value="1"/>
</dbReference>
<feature type="transmembrane region" description="Helical" evidence="1">
    <location>
        <begin position="30"/>
        <end position="46"/>
    </location>
</feature>
<dbReference type="GO" id="GO:0016020">
    <property type="term" value="C:membrane"/>
    <property type="evidence" value="ECO:0007669"/>
    <property type="project" value="TreeGrafter"/>
</dbReference>
<dbReference type="InterPro" id="IPR043968">
    <property type="entry name" value="SGNH"/>
</dbReference>
<sequence>MFFYLSRRIKVNKIFDVYTLDNKYREDIQGVRAIGAMLVLVFHIWFQKVSGGVDVFFVVSGFLMTGMLLRQYAKEGSIKPFHFWGGIIKRVAPSAYVVLLTTFILSYFFVPPVYWVATIHEFIFSAGHLENLLLIRREIDYLQIGDPASPFQQYWALSMQVQFYAFFPFLIWPLLYISSRIKSLMPLILGVSAVVLFSFIYSLISTHYTPDTAYFNPIARVWEFLTGALAAIFIPYINLSKKYASALSLLGVVVLFSVGIFLPREWNFPGYVSLFPVISAVFLIISGNKSEYKTLMNRLLSNRYLVMFGAMSFTIYLWHWPILVFFQHYYETTSLGVIKGLLVVILSVLLAIITTWLVEKPFRRIPKSRIWISYIAGFLFFIPSVTLGLGAKYYIENLHDVSVVFKDSFFNGSEISIQNNASSLSYSYVTAISNDLGEAMSRDNDCAATVAESEISTCEFGDVTSDSVVALVGGSHIGQWEPFFTNLAEEYGFKIVSIIKQSCSLGYEIVEDNDTCKLWNESIVEYLSELSPDLIITNSTRSNRPRDNRLVADNVIEFVPTGHVEKWKEIATLGIPVMGIRDNPWFESDPSYCVWKNRQEASQCARPIDEVLLKDNPIEAYVGEIPLFISIDFTELICVDGLCPAYFDGRLMWSDTHHLTRNYLEYITPSLKASLEHQTSIFQTFDNHGESD</sequence>
<evidence type="ECO:0000256" key="1">
    <source>
        <dbReference type="SAM" id="Phobius"/>
    </source>
</evidence>
<gene>
    <name evidence="4" type="ORF">FQP89_14355</name>
</gene>
<keyword evidence="4" id="KW-0012">Acyltransferase</keyword>
<feature type="transmembrane region" description="Helical" evidence="1">
    <location>
        <begin position="219"/>
        <end position="237"/>
    </location>
</feature>
<evidence type="ECO:0000313" key="4">
    <source>
        <dbReference type="EMBL" id="TVU89186.1"/>
    </source>
</evidence>
<feature type="transmembrane region" description="Helical" evidence="1">
    <location>
        <begin position="184"/>
        <end position="204"/>
    </location>
</feature>
<feature type="transmembrane region" description="Helical" evidence="1">
    <location>
        <begin position="268"/>
        <end position="285"/>
    </location>
</feature>
<feature type="transmembrane region" description="Helical" evidence="1">
    <location>
        <begin position="336"/>
        <end position="358"/>
    </location>
</feature>
<dbReference type="GO" id="GO:0016747">
    <property type="term" value="F:acyltransferase activity, transferring groups other than amino-acyl groups"/>
    <property type="evidence" value="ECO:0007669"/>
    <property type="project" value="InterPro"/>
</dbReference>
<dbReference type="Pfam" id="PF19040">
    <property type="entry name" value="SGNH"/>
    <property type="match status" value="1"/>
</dbReference>
<keyword evidence="1" id="KW-0812">Transmembrane</keyword>
<name>A0A558J6D9_9GAMM</name>
<comment type="caution">
    <text evidence="4">The sequence shown here is derived from an EMBL/GenBank/DDBJ whole genome shotgun (WGS) entry which is preliminary data.</text>
</comment>
<feature type="domain" description="Acyltransferase 3" evidence="2">
    <location>
        <begin position="27"/>
        <end position="356"/>
    </location>
</feature>
<feature type="domain" description="SGNH" evidence="3">
    <location>
        <begin position="454"/>
        <end position="670"/>
    </location>
</feature>
<dbReference type="AlphaFoldDB" id="A0A558J6D9"/>
<organism evidence="4 5">
    <name type="scientific">Vreelandella titanicae</name>
    <dbReference type="NCBI Taxonomy" id="664683"/>
    <lineage>
        <taxon>Bacteria</taxon>
        <taxon>Pseudomonadati</taxon>
        <taxon>Pseudomonadota</taxon>
        <taxon>Gammaproteobacteria</taxon>
        <taxon>Oceanospirillales</taxon>
        <taxon>Halomonadaceae</taxon>
        <taxon>Vreelandella</taxon>
    </lineage>
</organism>
<feature type="transmembrane region" description="Helical" evidence="1">
    <location>
        <begin position="52"/>
        <end position="70"/>
    </location>
</feature>
<feature type="transmembrane region" description="Helical" evidence="1">
    <location>
        <begin position="244"/>
        <end position="262"/>
    </location>
</feature>
<dbReference type="EMBL" id="VNFE01000004">
    <property type="protein sequence ID" value="TVU89186.1"/>
    <property type="molecule type" value="Genomic_DNA"/>
</dbReference>
<evidence type="ECO:0000259" key="3">
    <source>
        <dbReference type="Pfam" id="PF19040"/>
    </source>
</evidence>
<reference evidence="4 5" key="1">
    <citation type="submission" date="2019-07" db="EMBL/GenBank/DDBJ databases">
        <title>Diversity of Bacteria from Kongsfjorden, Arctic.</title>
        <authorList>
            <person name="Yu Y."/>
        </authorList>
    </citation>
    <scope>NUCLEOTIDE SEQUENCE [LARGE SCALE GENOMIC DNA]</scope>
    <source>
        <strain evidence="4 5">SM1922</strain>
    </source>
</reference>
<dbReference type="PANTHER" id="PTHR23028">
    <property type="entry name" value="ACETYLTRANSFERASE"/>
    <property type="match status" value="1"/>
</dbReference>
<keyword evidence="4" id="KW-0808">Transferase</keyword>
<feature type="transmembrane region" description="Helical" evidence="1">
    <location>
        <begin position="370"/>
        <end position="395"/>
    </location>
</feature>
<dbReference type="Proteomes" id="UP000317288">
    <property type="component" value="Unassembled WGS sequence"/>
</dbReference>
<proteinExistence type="predicted"/>
<dbReference type="InterPro" id="IPR050879">
    <property type="entry name" value="Acyltransferase_3"/>
</dbReference>
<dbReference type="InterPro" id="IPR002656">
    <property type="entry name" value="Acyl_transf_3_dom"/>
</dbReference>
<dbReference type="PANTHER" id="PTHR23028:SF53">
    <property type="entry name" value="ACYL_TRANSF_3 DOMAIN-CONTAINING PROTEIN"/>
    <property type="match status" value="1"/>
</dbReference>
<dbReference type="GO" id="GO:0009103">
    <property type="term" value="P:lipopolysaccharide biosynthetic process"/>
    <property type="evidence" value="ECO:0007669"/>
    <property type="project" value="TreeGrafter"/>
</dbReference>
<feature type="transmembrane region" description="Helical" evidence="1">
    <location>
        <begin position="154"/>
        <end position="177"/>
    </location>
</feature>
<evidence type="ECO:0000259" key="2">
    <source>
        <dbReference type="Pfam" id="PF01757"/>
    </source>
</evidence>